<evidence type="ECO:0000313" key="2">
    <source>
        <dbReference type="Proteomes" id="UP001638806"/>
    </source>
</evidence>
<keyword evidence="2" id="KW-1185">Reference proteome</keyword>
<name>A0ACC4DBD1_PURLI</name>
<comment type="caution">
    <text evidence="1">The sequence shown here is derived from an EMBL/GenBank/DDBJ whole genome shotgun (WGS) entry which is preliminary data.</text>
</comment>
<reference evidence="1" key="1">
    <citation type="submission" date="2024-12" db="EMBL/GenBank/DDBJ databases">
        <title>Comparative genomics and development of molecular markers within Purpureocillium lilacinum and among Purpureocillium species.</title>
        <authorList>
            <person name="Yeh Z.-Y."/>
            <person name="Ni N.-T."/>
            <person name="Lo P.-H."/>
            <person name="Mushyakhwo K."/>
            <person name="Lin C.-F."/>
            <person name="Nai Y.-S."/>
        </authorList>
    </citation>
    <scope>NUCLEOTIDE SEQUENCE</scope>
    <source>
        <strain evidence="1">NCHU-NPUST-175</strain>
    </source>
</reference>
<evidence type="ECO:0000313" key="1">
    <source>
        <dbReference type="EMBL" id="KAL3952598.1"/>
    </source>
</evidence>
<accession>A0ACC4DBD1</accession>
<organism evidence="1 2">
    <name type="scientific">Purpureocillium lilacinum</name>
    <name type="common">Paecilomyces lilacinus</name>
    <dbReference type="NCBI Taxonomy" id="33203"/>
    <lineage>
        <taxon>Eukaryota</taxon>
        <taxon>Fungi</taxon>
        <taxon>Dikarya</taxon>
        <taxon>Ascomycota</taxon>
        <taxon>Pezizomycotina</taxon>
        <taxon>Sordariomycetes</taxon>
        <taxon>Hypocreomycetidae</taxon>
        <taxon>Hypocreales</taxon>
        <taxon>Ophiocordycipitaceae</taxon>
        <taxon>Purpureocillium</taxon>
    </lineage>
</organism>
<sequence>MPTLKPRDPSATQAIATLGFSSEDEIGHVADEAVQGIVGSADGGSDSRHKTLLHGWIGRRRQRAGADLQLPAAARSSVWLAPLNEMRARGRASPLSQVDSPCWPQASTPQGTRPAAWSRLQRARAGVAFEWELRAAVPQKAAGPRRRSSSHEAGESLAGAAPWIVTEAELVCHNMHRGSVDPWVGEVGDVTPAMVARGGLSPGTTASNAPALHGSGRDPAERWLSLAAGGASRKPRRAWYKPTDV</sequence>
<protein>
    <submittedName>
        <fullName evidence="1">Uncharacterized protein</fullName>
    </submittedName>
</protein>
<gene>
    <name evidence="1" type="ORF">ACCO45_012541</name>
</gene>
<dbReference type="EMBL" id="JBGNUJ010000012">
    <property type="protein sequence ID" value="KAL3952598.1"/>
    <property type="molecule type" value="Genomic_DNA"/>
</dbReference>
<proteinExistence type="predicted"/>
<dbReference type="Proteomes" id="UP001638806">
    <property type="component" value="Unassembled WGS sequence"/>
</dbReference>